<accession>A0ACB8QRI4</accession>
<comment type="caution">
    <text evidence="1">The sequence shown here is derived from an EMBL/GenBank/DDBJ whole genome shotgun (WGS) entry which is preliminary data.</text>
</comment>
<dbReference type="Proteomes" id="UP000814128">
    <property type="component" value="Unassembled WGS sequence"/>
</dbReference>
<evidence type="ECO:0000313" key="2">
    <source>
        <dbReference type="Proteomes" id="UP000814128"/>
    </source>
</evidence>
<evidence type="ECO:0000313" key="1">
    <source>
        <dbReference type="EMBL" id="KAI0034287.1"/>
    </source>
</evidence>
<feature type="non-terminal residue" evidence="1">
    <location>
        <position position="233"/>
    </location>
</feature>
<feature type="non-terminal residue" evidence="1">
    <location>
        <position position="1"/>
    </location>
</feature>
<dbReference type="EMBL" id="MU273503">
    <property type="protein sequence ID" value="KAI0034287.1"/>
    <property type="molecule type" value="Genomic_DNA"/>
</dbReference>
<gene>
    <name evidence="1" type="ORF">K488DRAFT_23144</name>
</gene>
<sequence>RNWGLRVTLPQPVASNTLAQNRTPGWESPWVPRIPGPFGGQSRSGTSEKAQELSRWKFFKKRARRYLLNNVYAPLLFRFINITLTTAALALAAQLRMLEKRDTLRGTLGPSPTIVVIFAPLTLAHVMFAVYLEYFGRPLGLWRTSAKLAHTLVEVIFICLWSGALALCFNDFFVYFQPCSSLVFQDPNDGSGKDEVPCNHQLALICLVVVGLLMYCLNLVISLFRIFEKVKVH</sequence>
<reference evidence="1" key="2">
    <citation type="journal article" date="2022" name="New Phytol.">
        <title>Evolutionary transition to the ectomycorrhizal habit in the genomes of a hyperdiverse lineage of mushroom-forming fungi.</title>
        <authorList>
            <person name="Looney B."/>
            <person name="Miyauchi S."/>
            <person name="Morin E."/>
            <person name="Drula E."/>
            <person name="Courty P.E."/>
            <person name="Kohler A."/>
            <person name="Kuo A."/>
            <person name="LaButti K."/>
            <person name="Pangilinan J."/>
            <person name="Lipzen A."/>
            <person name="Riley R."/>
            <person name="Andreopoulos W."/>
            <person name="He G."/>
            <person name="Johnson J."/>
            <person name="Nolan M."/>
            <person name="Tritt A."/>
            <person name="Barry K.W."/>
            <person name="Grigoriev I.V."/>
            <person name="Nagy L.G."/>
            <person name="Hibbett D."/>
            <person name="Henrissat B."/>
            <person name="Matheny P.B."/>
            <person name="Labbe J."/>
            <person name="Martin F.M."/>
        </authorList>
    </citation>
    <scope>NUCLEOTIDE SEQUENCE</scope>
    <source>
        <strain evidence="1">EC-137</strain>
    </source>
</reference>
<keyword evidence="2" id="KW-1185">Reference proteome</keyword>
<name>A0ACB8QRI4_9AGAM</name>
<reference evidence="1" key="1">
    <citation type="submission" date="2021-02" db="EMBL/GenBank/DDBJ databases">
        <authorList>
            <consortium name="DOE Joint Genome Institute"/>
            <person name="Ahrendt S."/>
            <person name="Looney B.P."/>
            <person name="Miyauchi S."/>
            <person name="Morin E."/>
            <person name="Drula E."/>
            <person name="Courty P.E."/>
            <person name="Chicoki N."/>
            <person name="Fauchery L."/>
            <person name="Kohler A."/>
            <person name="Kuo A."/>
            <person name="Labutti K."/>
            <person name="Pangilinan J."/>
            <person name="Lipzen A."/>
            <person name="Riley R."/>
            <person name="Andreopoulos W."/>
            <person name="He G."/>
            <person name="Johnson J."/>
            <person name="Barry K.W."/>
            <person name="Grigoriev I.V."/>
            <person name="Nagy L."/>
            <person name="Hibbett D."/>
            <person name="Henrissat B."/>
            <person name="Matheny P.B."/>
            <person name="Labbe J."/>
            <person name="Martin F."/>
        </authorList>
    </citation>
    <scope>NUCLEOTIDE SEQUENCE</scope>
    <source>
        <strain evidence="1">EC-137</strain>
    </source>
</reference>
<protein>
    <submittedName>
        <fullName evidence="1">Uncharacterized protein</fullName>
    </submittedName>
</protein>
<proteinExistence type="predicted"/>
<organism evidence="1 2">
    <name type="scientific">Vararia minispora EC-137</name>
    <dbReference type="NCBI Taxonomy" id="1314806"/>
    <lineage>
        <taxon>Eukaryota</taxon>
        <taxon>Fungi</taxon>
        <taxon>Dikarya</taxon>
        <taxon>Basidiomycota</taxon>
        <taxon>Agaricomycotina</taxon>
        <taxon>Agaricomycetes</taxon>
        <taxon>Russulales</taxon>
        <taxon>Lachnocladiaceae</taxon>
        <taxon>Vararia</taxon>
    </lineage>
</organism>